<dbReference type="InterPro" id="IPR030217">
    <property type="entry name" value="NXF_fam"/>
</dbReference>
<organism evidence="3 4">
    <name type="scientific">Caulochytrium protostelioides</name>
    <dbReference type="NCBI Taxonomy" id="1555241"/>
    <lineage>
        <taxon>Eukaryota</taxon>
        <taxon>Fungi</taxon>
        <taxon>Fungi incertae sedis</taxon>
        <taxon>Chytridiomycota</taxon>
        <taxon>Chytridiomycota incertae sedis</taxon>
        <taxon>Chytridiomycetes</taxon>
        <taxon>Caulochytriales</taxon>
        <taxon>Caulochytriaceae</taxon>
        <taxon>Caulochytrium</taxon>
    </lineage>
</organism>
<proteinExistence type="predicted"/>
<evidence type="ECO:0000313" key="3">
    <source>
        <dbReference type="EMBL" id="RKP00460.1"/>
    </source>
</evidence>
<dbReference type="Gene3D" id="1.10.8.10">
    <property type="entry name" value="DNA helicase RuvA subunit, C-terminal domain"/>
    <property type="match status" value="1"/>
</dbReference>
<sequence>MDVAMGEARRTAGGPVRAGRRHQARKAMAGSQRPYAGMTDLPVQAASGPGAGAATTSSTSTGGEDVAMVLEPTPRAGRRGPRASPYAVSRRAERQRAMVVAVPDDQRIEVMVQGWNQASKNQPQRVVTFLERRADPNPSPDDGAKTVCIVGHVVRHQHLILFVNHMAAAEQLKKLSGIKLGGTKLHISVPVANRGDGGAAGGPGDGGPRADRVPLVRQALLSRWNAATQTLQLAQFATEPALKQGGITQPFPSAAKSPLGAVMVKLMHDVAPTARTLILARNAVSSLAVLPGLATALPHLTHLDLTATRIASLADLESLRHAGIRDLILTDTALFRRHAKTASLQIKLHTALLALFPQLQTLNGKPVVREGLPLVLGMTVDAETASASTTATPSASAAAATVPPPFSTIPPPLGTAMHTLWRNWLQLIDTPSLRSSHALGQLYVPDAEIVLIFDGPAEGRPRRARDMHWRHVAQRLAARPAPDAAGANAAAASLADALSQLATLPPLRHSGDPLGLPSLPQSVSPLGPHTFLLTFAGVFREDERPCTQRHGAHQWVVETAATHPTAAGLPWCRIRHQTWTVTDPEAPAVNAAAAAPSPVVTPAPLPPALAHLAYADGAKVLALSERTGLQYEWAIRCLQEADGDLDRAHTFFTNAKASLPAEAFVADS</sequence>
<protein>
    <recommendedName>
        <fullName evidence="2">TAP-C domain-containing protein</fullName>
    </recommendedName>
</protein>
<dbReference type="EMBL" id="ML014214">
    <property type="protein sequence ID" value="RKP00460.1"/>
    <property type="molecule type" value="Genomic_DNA"/>
</dbReference>
<dbReference type="OrthoDB" id="25872at2759"/>
<dbReference type="PROSITE" id="PS51281">
    <property type="entry name" value="TAP_C"/>
    <property type="match status" value="1"/>
</dbReference>
<dbReference type="SUPFAM" id="SSF52058">
    <property type="entry name" value="L domain-like"/>
    <property type="match status" value="1"/>
</dbReference>
<dbReference type="InterPro" id="IPR001611">
    <property type="entry name" value="Leu-rich_rpt"/>
</dbReference>
<dbReference type="Pfam" id="PF03943">
    <property type="entry name" value="TAP_C"/>
    <property type="match status" value="1"/>
</dbReference>
<evidence type="ECO:0000259" key="2">
    <source>
        <dbReference type="PROSITE" id="PS51281"/>
    </source>
</evidence>
<reference evidence="4" key="1">
    <citation type="journal article" date="2018" name="Nat. Microbiol.">
        <title>Leveraging single-cell genomics to expand the fungal tree of life.</title>
        <authorList>
            <person name="Ahrendt S.R."/>
            <person name="Quandt C.A."/>
            <person name="Ciobanu D."/>
            <person name="Clum A."/>
            <person name="Salamov A."/>
            <person name="Andreopoulos B."/>
            <person name="Cheng J.F."/>
            <person name="Woyke T."/>
            <person name="Pelin A."/>
            <person name="Henrissat B."/>
            <person name="Reynolds N.K."/>
            <person name="Benny G.L."/>
            <person name="Smith M.E."/>
            <person name="James T.Y."/>
            <person name="Grigoriev I.V."/>
        </authorList>
    </citation>
    <scope>NUCLEOTIDE SEQUENCE [LARGE SCALE GENOMIC DNA]</scope>
    <source>
        <strain evidence="4">ATCC 52028</strain>
    </source>
</reference>
<dbReference type="SUPFAM" id="SSF46934">
    <property type="entry name" value="UBA-like"/>
    <property type="match status" value="1"/>
</dbReference>
<name>A0A4P9X619_9FUNG</name>
<dbReference type="PANTHER" id="PTHR10662">
    <property type="entry name" value="NUCLEAR RNA EXPORT FACTOR"/>
    <property type="match status" value="1"/>
</dbReference>
<dbReference type="InterPro" id="IPR005637">
    <property type="entry name" value="TAP_C_dom"/>
</dbReference>
<dbReference type="InterPro" id="IPR032675">
    <property type="entry name" value="LRR_dom_sf"/>
</dbReference>
<dbReference type="CDD" id="cd14342">
    <property type="entry name" value="UBA_TAP-C"/>
    <property type="match status" value="1"/>
</dbReference>
<accession>A0A4P9X619</accession>
<dbReference type="AlphaFoldDB" id="A0A4P9X619"/>
<dbReference type="STRING" id="1555241.A0A4P9X619"/>
<feature type="compositionally biased region" description="Low complexity" evidence="1">
    <location>
        <begin position="45"/>
        <end position="63"/>
    </location>
</feature>
<feature type="domain" description="TAP-C" evidence="2">
    <location>
        <begin position="614"/>
        <end position="667"/>
    </location>
</feature>
<evidence type="ECO:0000256" key="1">
    <source>
        <dbReference type="SAM" id="MobiDB-lite"/>
    </source>
</evidence>
<feature type="region of interest" description="Disordered" evidence="1">
    <location>
        <begin position="1"/>
        <end position="64"/>
    </location>
</feature>
<dbReference type="PROSITE" id="PS51450">
    <property type="entry name" value="LRR"/>
    <property type="match status" value="1"/>
</dbReference>
<evidence type="ECO:0000313" key="4">
    <source>
        <dbReference type="Proteomes" id="UP000274922"/>
    </source>
</evidence>
<dbReference type="Proteomes" id="UP000274922">
    <property type="component" value="Unassembled WGS sequence"/>
</dbReference>
<dbReference type="GO" id="GO:0016973">
    <property type="term" value="P:poly(A)+ mRNA export from nucleus"/>
    <property type="evidence" value="ECO:0007669"/>
    <property type="project" value="TreeGrafter"/>
</dbReference>
<dbReference type="Gene3D" id="3.80.10.10">
    <property type="entry name" value="Ribonuclease Inhibitor"/>
    <property type="match status" value="1"/>
</dbReference>
<dbReference type="SMART" id="SM00804">
    <property type="entry name" value="TAP_C"/>
    <property type="match status" value="1"/>
</dbReference>
<dbReference type="GO" id="GO:0005634">
    <property type="term" value="C:nucleus"/>
    <property type="evidence" value="ECO:0007669"/>
    <property type="project" value="InterPro"/>
</dbReference>
<dbReference type="InterPro" id="IPR009060">
    <property type="entry name" value="UBA-like_sf"/>
</dbReference>
<dbReference type="GO" id="GO:0003723">
    <property type="term" value="F:RNA binding"/>
    <property type="evidence" value="ECO:0007669"/>
    <property type="project" value="TreeGrafter"/>
</dbReference>
<gene>
    <name evidence="3" type="ORF">CXG81DRAFT_19571</name>
</gene>
<keyword evidence="4" id="KW-1185">Reference proteome</keyword>
<dbReference type="PANTHER" id="PTHR10662:SF22">
    <property type="entry name" value="NUCLEAR RNA EXPORT FACTOR 1"/>
    <property type="match status" value="1"/>
</dbReference>